<dbReference type="OrthoDB" id="249087at2759"/>
<dbReference type="EMBL" id="CP058606">
    <property type="protein sequence ID" value="QLG71792.1"/>
    <property type="molecule type" value="Genomic_DNA"/>
</dbReference>
<dbReference type="InterPro" id="IPR016073">
    <property type="entry name" value="Skp1_comp_POZ"/>
</dbReference>
<dbReference type="RefSeq" id="XP_037143520.1">
    <property type="nucleotide sequence ID" value="XM_037287625.1"/>
</dbReference>
<dbReference type="PANTHER" id="PTHR20648">
    <property type="entry name" value="ELONGIN-C"/>
    <property type="match status" value="1"/>
</dbReference>
<comment type="similarity">
    <text evidence="2">Belongs to the SKP1 family.</text>
</comment>
<organism evidence="6 7">
    <name type="scientific">Zygotorulaspora mrakii</name>
    <name type="common">Zygosaccharomyces mrakii</name>
    <dbReference type="NCBI Taxonomy" id="42260"/>
    <lineage>
        <taxon>Eukaryota</taxon>
        <taxon>Fungi</taxon>
        <taxon>Dikarya</taxon>
        <taxon>Ascomycota</taxon>
        <taxon>Saccharomycotina</taxon>
        <taxon>Saccharomycetes</taxon>
        <taxon>Saccharomycetales</taxon>
        <taxon>Saccharomycetaceae</taxon>
        <taxon>Zygotorulaspora</taxon>
    </lineage>
</organism>
<evidence type="ECO:0000256" key="2">
    <source>
        <dbReference type="ARBA" id="ARBA00009993"/>
    </source>
</evidence>
<proteinExistence type="inferred from homology"/>
<protein>
    <recommendedName>
        <fullName evidence="3">Elongin-C</fullName>
    </recommendedName>
</protein>
<gene>
    <name evidence="6" type="ORF">HG535_0C01410</name>
</gene>
<feature type="domain" description="SKP1 component POZ" evidence="5">
    <location>
        <begin position="3"/>
        <end position="63"/>
    </location>
</feature>
<dbReference type="InterPro" id="IPR001232">
    <property type="entry name" value="SKP1-like"/>
</dbReference>
<evidence type="ECO:0000259" key="5">
    <source>
        <dbReference type="Pfam" id="PF03931"/>
    </source>
</evidence>
<sequence>MSKIILISSQNEEVQISREAALISSTLKAMLENPFEKENPHIELHNMDTQVLKKVVEYLEYHLEYQEVDESREDISDFEIPTEMALELLLAADYLNV</sequence>
<dbReference type="InterPro" id="IPR039948">
    <property type="entry name" value="ELC1"/>
</dbReference>
<evidence type="ECO:0000256" key="3">
    <source>
        <dbReference type="ARBA" id="ARBA00021347"/>
    </source>
</evidence>
<evidence type="ECO:0000313" key="7">
    <source>
        <dbReference type="Proteomes" id="UP000509704"/>
    </source>
</evidence>
<reference evidence="6 7" key="1">
    <citation type="submission" date="2020-07" db="EMBL/GenBank/DDBJ databases">
        <title>The yeast mating-type switching endonuclease HO is a domesticated member of an unorthodox homing genetic element family.</title>
        <authorList>
            <person name="Coughlan A.Y."/>
            <person name="Lombardi L."/>
            <person name="Braun-Galleani S."/>
            <person name="Martos A.R."/>
            <person name="Galeote V."/>
            <person name="Bigey F."/>
            <person name="Dequin S."/>
            <person name="Byrne K.P."/>
            <person name="Wolfe K.H."/>
        </authorList>
    </citation>
    <scope>NUCLEOTIDE SEQUENCE [LARGE SCALE GENOMIC DNA]</scope>
    <source>
        <strain evidence="6 7">NRRL Y-6702</strain>
    </source>
</reference>
<evidence type="ECO:0000256" key="4">
    <source>
        <dbReference type="ARBA" id="ARBA00023242"/>
    </source>
</evidence>
<dbReference type="AlphaFoldDB" id="A0A7H9B202"/>
<dbReference type="Gene3D" id="3.30.710.10">
    <property type="entry name" value="Potassium Channel Kv1.1, Chain A"/>
    <property type="match status" value="1"/>
</dbReference>
<dbReference type="GeneID" id="59235488"/>
<comment type="subcellular location">
    <subcellularLocation>
        <location evidence="1">Nucleus</location>
    </subcellularLocation>
</comment>
<evidence type="ECO:0000256" key="1">
    <source>
        <dbReference type="ARBA" id="ARBA00004123"/>
    </source>
</evidence>
<dbReference type="GO" id="GO:0006511">
    <property type="term" value="P:ubiquitin-dependent protein catabolic process"/>
    <property type="evidence" value="ECO:0007669"/>
    <property type="project" value="InterPro"/>
</dbReference>
<dbReference type="Proteomes" id="UP000509704">
    <property type="component" value="Chromosome 3"/>
</dbReference>
<accession>A0A7H9B202</accession>
<evidence type="ECO:0000313" key="6">
    <source>
        <dbReference type="EMBL" id="QLG71792.1"/>
    </source>
</evidence>
<dbReference type="FunFam" id="3.30.710.10:FF:000035">
    <property type="entry name" value="Elongin C transcription elongation factor"/>
    <property type="match status" value="1"/>
</dbReference>
<dbReference type="SUPFAM" id="SSF54695">
    <property type="entry name" value="POZ domain"/>
    <property type="match status" value="1"/>
</dbReference>
<dbReference type="GO" id="GO:0005634">
    <property type="term" value="C:nucleus"/>
    <property type="evidence" value="ECO:0007669"/>
    <property type="project" value="UniProtKB-SubCell"/>
</dbReference>
<dbReference type="SMART" id="SM00512">
    <property type="entry name" value="Skp1"/>
    <property type="match status" value="1"/>
</dbReference>
<keyword evidence="7" id="KW-1185">Reference proteome</keyword>
<name>A0A7H9B202_ZYGMR</name>
<dbReference type="KEGG" id="zmk:HG535_0C01410"/>
<dbReference type="Pfam" id="PF03931">
    <property type="entry name" value="Skp1_POZ"/>
    <property type="match status" value="1"/>
</dbReference>
<keyword evidence="4" id="KW-0539">Nucleus</keyword>
<dbReference type="InterPro" id="IPR011333">
    <property type="entry name" value="SKP1/BTB/POZ_sf"/>
</dbReference>